<dbReference type="Pfam" id="PF05971">
    <property type="entry name" value="Methyltransf_10"/>
    <property type="match status" value="1"/>
</dbReference>
<dbReference type="EMBL" id="LXWW01000155">
    <property type="protein sequence ID" value="OAO15307.1"/>
    <property type="molecule type" value="Genomic_DNA"/>
</dbReference>
<feature type="coiled-coil region" evidence="6">
    <location>
        <begin position="1006"/>
        <end position="1056"/>
    </location>
</feature>
<dbReference type="SUPFAM" id="SSF53335">
    <property type="entry name" value="S-adenosyl-L-methionine-dependent methyltransferases"/>
    <property type="match status" value="1"/>
</dbReference>
<dbReference type="InterPro" id="IPR029063">
    <property type="entry name" value="SAM-dependent_MTases_sf"/>
</dbReference>
<evidence type="ECO:0000259" key="8">
    <source>
        <dbReference type="Pfam" id="PF03177"/>
    </source>
</evidence>
<dbReference type="PANTHER" id="PTHR13393">
    <property type="entry name" value="SAM-DEPENDENT METHYLTRANSFERASE"/>
    <property type="match status" value="1"/>
</dbReference>
<feature type="compositionally biased region" description="Polar residues" evidence="7">
    <location>
        <begin position="670"/>
        <end position="704"/>
    </location>
</feature>
<evidence type="ECO:0000256" key="4">
    <source>
        <dbReference type="ARBA" id="ARBA00022679"/>
    </source>
</evidence>
<keyword evidence="4 9" id="KW-0808">Transferase</keyword>
<proteinExistence type="predicted"/>
<sequence>MKRYYRDTLPSCNHLMQPDNPYFSNPPDFLALSKEFPSLLPFVGVNEDRTVFFKWSEPNSVRELTKVLMKKDFHIDWDMPASHLCPGIPGRINYLSWLHDVLHLLPKYAQAKDPLLGIDVGTGASCIYPLLGNALYHWEFIATDIDPESIASAESLVRENHLESAIHVRQREPSQPLLSDLVESSDRLISFCICNPPFFSSVEEWKANPRNACIATSTELVCPGGEIAFITQLIEESCSLTMRVALYSSLVGKKSSLRVLLRLLREKGVPSMGTGVLYQGRTCRWVLCWSFDPAFGTEMSKSPQTYKVLGHKKRADLAFHVSVSCEEAWARIRAFCRACGVSMVCVSDLQGVCLREEECEVGQYVYRFPGCEQMGDGSEVVKDMEEKGKDMEEKGKDMKEKGKDTSEKGKDMKEEGRDMKEEVNNTSENGNDIECSFSIAVEEEEDTEVVLTLLNAKNRSLFFKMGFKMKSESGKDMSFVMYIEDTENGKEAHGEFCDPEDADILATLPAEAFVRIYTGEVSVSAVTSLVLRGKVSVRNFDLNGVSSFMNSFEFSTEMWNRFYAYQDEVEERRRNAFKRLASYLHPFPYADALSFAFRPWLSVQSIQDIYCTSHGIPKLSDFMKSSTQPPLVTSPRIATAASVLSLPALDPVSDDELDEKEPVGMALSPIPSTSDDTISDMPTTLATEPSNDTVSGTVNDTGTDTPARGAESRWAKLEEAPSWSSVFVNPPLHRVLLRSIQRGVSHILANAGAGERHMAVTNYSAIPFGEAETEDYNRMMERVSVGVQPVPLLHMDAQQLETHRALLQAQAAVAELASHQEGATEADVARLQTTVLSPTELYAVAQRCGLDEQCLRVMAVTGYADPAAIQRHWTRLTEEVLRGAGSSKLEVLKARVVALAREFNAPGRRAYFPVSYVLEVLLRSALKCPAMTFAALQDWLAGCVRDCGLRFDEATGELRLLVDAGSEPRWLVSVCGVYVRVVEDWLQFIVVKNIDPREKGVFVQSIDGLEKDLQRMKAEVEACKDGRVKTDRDVCVAQIDAVLKKLQEQKQREKSMLYGKMML</sequence>
<accession>A0A196SGM6</accession>
<dbReference type="OrthoDB" id="514248at2759"/>
<evidence type="ECO:0000256" key="5">
    <source>
        <dbReference type="ARBA" id="ARBA00023242"/>
    </source>
</evidence>
<dbReference type="InterPro" id="IPR007187">
    <property type="entry name" value="Nucleoporin_Nup133/Nup155_C"/>
</dbReference>
<evidence type="ECO:0000313" key="10">
    <source>
        <dbReference type="Proteomes" id="UP000078348"/>
    </source>
</evidence>
<dbReference type="Pfam" id="PF03177">
    <property type="entry name" value="Nucleoporin_C"/>
    <property type="match status" value="1"/>
</dbReference>
<keyword evidence="5" id="KW-0539">Nucleus</keyword>
<evidence type="ECO:0000256" key="3">
    <source>
        <dbReference type="ARBA" id="ARBA00022603"/>
    </source>
</evidence>
<dbReference type="AlphaFoldDB" id="A0A196SGM6"/>
<comment type="subcellular location">
    <subcellularLocation>
        <location evidence="1">Nucleus</location>
    </subcellularLocation>
</comment>
<evidence type="ECO:0000256" key="6">
    <source>
        <dbReference type="SAM" id="Coils"/>
    </source>
</evidence>
<dbReference type="Proteomes" id="UP000078348">
    <property type="component" value="Unassembled WGS sequence"/>
</dbReference>
<dbReference type="CDD" id="cd02440">
    <property type="entry name" value="AdoMet_MTases"/>
    <property type="match status" value="1"/>
</dbReference>
<dbReference type="GO" id="GO:0070475">
    <property type="term" value="P:rRNA base methylation"/>
    <property type="evidence" value="ECO:0007669"/>
    <property type="project" value="TreeGrafter"/>
</dbReference>
<evidence type="ECO:0000256" key="7">
    <source>
        <dbReference type="SAM" id="MobiDB-lite"/>
    </source>
</evidence>
<comment type="caution">
    <text evidence="9">The sequence shown here is derived from an EMBL/GenBank/DDBJ whole genome shotgun (WGS) entry which is preliminary data.</text>
</comment>
<dbReference type="Gene3D" id="1.20.120.1880">
    <property type="entry name" value="Nucleoporin, helical C-terminal domain"/>
    <property type="match status" value="1"/>
</dbReference>
<name>A0A196SGM6_BLAHN</name>
<dbReference type="Gene3D" id="3.40.50.150">
    <property type="entry name" value="Vaccinia Virus protein VP39"/>
    <property type="match status" value="1"/>
</dbReference>
<dbReference type="GO" id="GO:0008168">
    <property type="term" value="F:methyltransferase activity"/>
    <property type="evidence" value="ECO:0007669"/>
    <property type="project" value="UniProtKB-KW"/>
</dbReference>
<reference evidence="9 10" key="1">
    <citation type="submission" date="2016-05" db="EMBL/GenBank/DDBJ databases">
        <title>Nuclear genome of Blastocystis sp. subtype 1 NandII.</title>
        <authorList>
            <person name="Gentekaki E."/>
            <person name="Curtis B."/>
            <person name="Stairs C."/>
            <person name="Eme L."/>
            <person name="Herman E."/>
            <person name="Klimes V."/>
            <person name="Arias M.C."/>
            <person name="Elias M."/>
            <person name="Hilliou F."/>
            <person name="Klute M."/>
            <person name="Malik S.-B."/>
            <person name="Pightling A."/>
            <person name="Rachubinski R."/>
            <person name="Salas D."/>
            <person name="Schlacht A."/>
            <person name="Suga H."/>
            <person name="Archibald J."/>
            <person name="Ball S.G."/>
            <person name="Clark G."/>
            <person name="Dacks J."/>
            <person name="Van Der Giezen M."/>
            <person name="Tsaousis A."/>
            <person name="Roger A."/>
        </authorList>
    </citation>
    <scope>NUCLEOTIDE SEQUENCE [LARGE SCALE GENOMIC DNA]</scope>
    <source>
        <strain evidence="10">ATCC 50177 / NandII</strain>
    </source>
</reference>
<evidence type="ECO:0000256" key="2">
    <source>
        <dbReference type="ARBA" id="ARBA00022448"/>
    </source>
</evidence>
<keyword evidence="3 9" id="KW-0489">Methyltransferase</keyword>
<keyword evidence="2" id="KW-0813">Transport</keyword>
<protein>
    <submittedName>
        <fullName evidence="9">Methyltransferase METT10D</fullName>
    </submittedName>
</protein>
<dbReference type="GO" id="GO:0005635">
    <property type="term" value="C:nuclear envelope"/>
    <property type="evidence" value="ECO:0007669"/>
    <property type="project" value="UniProtKB-ARBA"/>
</dbReference>
<feature type="region of interest" description="Disordered" evidence="7">
    <location>
        <begin position="386"/>
        <end position="427"/>
    </location>
</feature>
<feature type="region of interest" description="Disordered" evidence="7">
    <location>
        <begin position="665"/>
        <end position="710"/>
    </location>
</feature>
<dbReference type="InterPro" id="IPR010286">
    <property type="entry name" value="METTL16/RlmF"/>
</dbReference>
<evidence type="ECO:0000313" key="9">
    <source>
        <dbReference type="EMBL" id="OAO15307.1"/>
    </source>
</evidence>
<dbReference type="InterPro" id="IPR042538">
    <property type="entry name" value="Nucleoporin_Nup155_C_3"/>
</dbReference>
<evidence type="ECO:0000256" key="1">
    <source>
        <dbReference type="ARBA" id="ARBA00004123"/>
    </source>
</evidence>
<dbReference type="PANTHER" id="PTHR13393:SF0">
    <property type="entry name" value="RNA N6-ADENOSINE-METHYLTRANSFERASE METTL16"/>
    <property type="match status" value="1"/>
</dbReference>
<keyword evidence="10" id="KW-1185">Reference proteome</keyword>
<gene>
    <name evidence="9" type="ORF">AV274_2981</name>
</gene>
<feature type="compositionally biased region" description="Basic and acidic residues" evidence="7">
    <location>
        <begin position="386"/>
        <end position="423"/>
    </location>
</feature>
<organism evidence="9 10">
    <name type="scientific">Blastocystis sp. subtype 1 (strain ATCC 50177 / NandII)</name>
    <dbReference type="NCBI Taxonomy" id="478820"/>
    <lineage>
        <taxon>Eukaryota</taxon>
        <taxon>Sar</taxon>
        <taxon>Stramenopiles</taxon>
        <taxon>Bigyra</taxon>
        <taxon>Opalozoa</taxon>
        <taxon>Opalinata</taxon>
        <taxon>Blastocystidae</taxon>
        <taxon>Blastocystis</taxon>
    </lineage>
</organism>
<feature type="domain" description="Nucleoporin Nup133/Nup155-like C-terminal" evidence="8">
    <location>
        <begin position="809"/>
        <end position="963"/>
    </location>
</feature>
<keyword evidence="6" id="KW-0175">Coiled coil</keyword>